<dbReference type="GO" id="GO:0003677">
    <property type="term" value="F:DNA binding"/>
    <property type="evidence" value="ECO:0007669"/>
    <property type="project" value="UniProtKB-KW"/>
</dbReference>
<dbReference type="PANTHER" id="PTHR10245">
    <property type="entry name" value="ENDOTHELIAL DIFFERENTIATION-RELATED FACTOR 1 MULTIPROTEIN BRIDGING FACTOR 1"/>
    <property type="match status" value="1"/>
</dbReference>
<dbReference type="CDD" id="cd00093">
    <property type="entry name" value="HTH_XRE"/>
    <property type="match status" value="1"/>
</dbReference>
<proteinExistence type="predicted"/>
<name>A0A0M0JI27_9EUKA</name>
<feature type="region of interest" description="Disordered" evidence="2">
    <location>
        <begin position="1"/>
        <end position="66"/>
    </location>
</feature>
<feature type="compositionally biased region" description="Polar residues" evidence="2">
    <location>
        <begin position="17"/>
        <end position="27"/>
    </location>
</feature>
<comment type="caution">
    <text evidence="4">The sequence shown here is derived from an EMBL/GenBank/DDBJ whole genome shotgun (WGS) entry which is preliminary data.</text>
</comment>
<dbReference type="GO" id="GO:0005634">
    <property type="term" value="C:nucleus"/>
    <property type="evidence" value="ECO:0007669"/>
    <property type="project" value="TreeGrafter"/>
</dbReference>
<gene>
    <name evidence="4" type="ORF">Ctob_002218</name>
</gene>
<evidence type="ECO:0000256" key="1">
    <source>
        <dbReference type="ARBA" id="ARBA00023125"/>
    </source>
</evidence>
<evidence type="ECO:0000259" key="3">
    <source>
        <dbReference type="PROSITE" id="PS50943"/>
    </source>
</evidence>
<sequence length="132" mass="14158">MPSRGEMAGQDWGANVVFSSRPTSARPQSARGPDGAPAGPGPSMSKVAGKTNQQLEDETEELKHQTVSADLKKAIMQARNAKGMSQKDLAQKLMTDVKTVQEYESGKAIPNNALIAKMERELGAKLPRAPKK</sequence>
<dbReference type="OrthoDB" id="10253401at2759"/>
<dbReference type="Gene3D" id="1.10.260.40">
    <property type="entry name" value="lambda repressor-like DNA-binding domains"/>
    <property type="match status" value="1"/>
</dbReference>
<accession>A0A0M0JI27</accession>
<evidence type="ECO:0000313" key="4">
    <source>
        <dbReference type="EMBL" id="KOO25893.1"/>
    </source>
</evidence>
<evidence type="ECO:0000313" key="5">
    <source>
        <dbReference type="Proteomes" id="UP000037460"/>
    </source>
</evidence>
<dbReference type="Pfam" id="PF01381">
    <property type="entry name" value="HTH_3"/>
    <property type="match status" value="1"/>
</dbReference>
<dbReference type="AlphaFoldDB" id="A0A0M0JI27"/>
<reference evidence="5" key="1">
    <citation type="journal article" date="2015" name="PLoS Genet.">
        <title>Genome Sequence and Transcriptome Analyses of Chrysochromulina tobin: Metabolic Tools for Enhanced Algal Fitness in the Prominent Order Prymnesiales (Haptophyceae).</title>
        <authorList>
            <person name="Hovde B.T."/>
            <person name="Deodato C.R."/>
            <person name="Hunsperger H.M."/>
            <person name="Ryken S.A."/>
            <person name="Yost W."/>
            <person name="Jha R.K."/>
            <person name="Patterson J."/>
            <person name="Monnat R.J. Jr."/>
            <person name="Barlow S.B."/>
            <person name="Starkenburg S.R."/>
            <person name="Cattolico R.A."/>
        </authorList>
    </citation>
    <scope>NUCLEOTIDE SEQUENCE</scope>
    <source>
        <strain evidence="5">CCMP291</strain>
    </source>
</reference>
<dbReference type="PANTHER" id="PTHR10245:SF15">
    <property type="entry name" value="ENDOTHELIAL DIFFERENTIATION-RELATED FACTOR 1"/>
    <property type="match status" value="1"/>
</dbReference>
<keyword evidence="1" id="KW-0238">DNA-binding</keyword>
<feature type="domain" description="HTH cro/C1-type" evidence="3">
    <location>
        <begin position="75"/>
        <end position="129"/>
    </location>
</feature>
<organism evidence="4 5">
    <name type="scientific">Chrysochromulina tobinii</name>
    <dbReference type="NCBI Taxonomy" id="1460289"/>
    <lineage>
        <taxon>Eukaryota</taxon>
        <taxon>Haptista</taxon>
        <taxon>Haptophyta</taxon>
        <taxon>Prymnesiophyceae</taxon>
        <taxon>Prymnesiales</taxon>
        <taxon>Chrysochromulinaceae</taxon>
        <taxon>Chrysochromulina</taxon>
    </lineage>
</organism>
<dbReference type="InterPro" id="IPR001387">
    <property type="entry name" value="Cro/C1-type_HTH"/>
</dbReference>
<keyword evidence="5" id="KW-1185">Reference proteome</keyword>
<evidence type="ECO:0000256" key="2">
    <source>
        <dbReference type="SAM" id="MobiDB-lite"/>
    </source>
</evidence>
<protein>
    <submittedName>
        <fullName evidence="4">Multiprotein bridging factor</fullName>
    </submittedName>
</protein>
<dbReference type="InterPro" id="IPR010982">
    <property type="entry name" value="Lambda_DNA-bd_dom_sf"/>
</dbReference>
<dbReference type="PROSITE" id="PS50943">
    <property type="entry name" value="HTH_CROC1"/>
    <property type="match status" value="1"/>
</dbReference>
<dbReference type="SUPFAM" id="SSF47413">
    <property type="entry name" value="lambda repressor-like DNA-binding domains"/>
    <property type="match status" value="1"/>
</dbReference>
<dbReference type="Proteomes" id="UP000037460">
    <property type="component" value="Unassembled WGS sequence"/>
</dbReference>
<dbReference type="SMART" id="SM00530">
    <property type="entry name" value="HTH_XRE"/>
    <property type="match status" value="1"/>
</dbReference>
<dbReference type="EMBL" id="JWZX01002916">
    <property type="protein sequence ID" value="KOO25893.1"/>
    <property type="molecule type" value="Genomic_DNA"/>
</dbReference>